<dbReference type="InterPro" id="IPR003583">
    <property type="entry name" value="Hlx-hairpin-Hlx_DNA-bd_motif"/>
</dbReference>
<dbReference type="Pfam" id="PF12836">
    <property type="entry name" value="HHH_3"/>
    <property type="match status" value="1"/>
</dbReference>
<evidence type="ECO:0000313" key="3">
    <source>
        <dbReference type="Proteomes" id="UP000177481"/>
    </source>
</evidence>
<dbReference type="GO" id="GO:0015627">
    <property type="term" value="C:type II protein secretion system complex"/>
    <property type="evidence" value="ECO:0007669"/>
    <property type="project" value="TreeGrafter"/>
</dbReference>
<organism evidence="2 3">
    <name type="scientific">Candidatus Berkelbacteria bacterium RIFCSPLOWO2_01_FULL_50_28</name>
    <dbReference type="NCBI Taxonomy" id="1797471"/>
    <lineage>
        <taxon>Bacteria</taxon>
        <taxon>Candidatus Berkelbacteria</taxon>
    </lineage>
</organism>
<dbReference type="PANTHER" id="PTHR21180">
    <property type="entry name" value="ENDONUCLEASE/EXONUCLEASE/PHOSPHATASE FAMILY DOMAIN-CONTAINING PROTEIN 1"/>
    <property type="match status" value="1"/>
</dbReference>
<dbReference type="SUPFAM" id="SSF47781">
    <property type="entry name" value="RuvA domain 2-like"/>
    <property type="match status" value="1"/>
</dbReference>
<proteinExistence type="predicted"/>
<dbReference type="SMART" id="SM00278">
    <property type="entry name" value="HhH1"/>
    <property type="match status" value="2"/>
</dbReference>
<reference evidence="2 3" key="1">
    <citation type="journal article" date="2016" name="Nat. Commun.">
        <title>Thousands of microbial genomes shed light on interconnected biogeochemical processes in an aquifer system.</title>
        <authorList>
            <person name="Anantharaman K."/>
            <person name="Brown C.T."/>
            <person name="Hug L.A."/>
            <person name="Sharon I."/>
            <person name="Castelle C.J."/>
            <person name="Probst A.J."/>
            <person name="Thomas B.C."/>
            <person name="Singh A."/>
            <person name="Wilkins M.J."/>
            <person name="Karaoz U."/>
            <person name="Brodie E.L."/>
            <person name="Williams K.H."/>
            <person name="Hubbard S.S."/>
            <person name="Banfield J.F."/>
        </authorList>
    </citation>
    <scope>NUCLEOTIDE SEQUENCE [LARGE SCALE GENOMIC DNA]</scope>
</reference>
<dbReference type="InterPro" id="IPR051675">
    <property type="entry name" value="Endo/Exo/Phosphatase_dom_1"/>
</dbReference>
<gene>
    <name evidence="2" type="ORF">A3A71_03570</name>
</gene>
<dbReference type="InterPro" id="IPR004509">
    <property type="entry name" value="Competence_ComEA_HhH"/>
</dbReference>
<sequence>MSRSQPEQFSSNHLVFFLVLALVAGSGYLLGVSKAPKVAEKSADSAETVSATPDSTVANIQQTLKAGTSSTKIPAATKTTTPVSPGLVSINSGSLAELDTLPGIGPAKAQAIIDYRNQNGAFTTIDSLVNVKGIGEKTLEKLRPLITL</sequence>
<dbReference type="AlphaFoldDB" id="A0A1F5ECQ5"/>
<dbReference type="EMBL" id="MEZX01000001">
    <property type="protein sequence ID" value="OGD65133.1"/>
    <property type="molecule type" value="Genomic_DNA"/>
</dbReference>
<feature type="domain" description="Helix-hairpin-helix DNA-binding motif class 1" evidence="1">
    <location>
        <begin position="96"/>
        <end position="115"/>
    </location>
</feature>
<dbReference type="GO" id="GO:0006281">
    <property type="term" value="P:DNA repair"/>
    <property type="evidence" value="ECO:0007669"/>
    <property type="project" value="InterPro"/>
</dbReference>
<dbReference type="GO" id="GO:0003677">
    <property type="term" value="F:DNA binding"/>
    <property type="evidence" value="ECO:0007669"/>
    <property type="project" value="InterPro"/>
</dbReference>
<dbReference type="STRING" id="1797471.A3A71_03570"/>
<dbReference type="InterPro" id="IPR010994">
    <property type="entry name" value="RuvA_2-like"/>
</dbReference>
<name>A0A1F5ECQ5_9BACT</name>
<evidence type="ECO:0000313" key="2">
    <source>
        <dbReference type="EMBL" id="OGD65133.1"/>
    </source>
</evidence>
<evidence type="ECO:0000259" key="1">
    <source>
        <dbReference type="SMART" id="SM00278"/>
    </source>
</evidence>
<accession>A0A1F5ECQ5</accession>
<protein>
    <recommendedName>
        <fullName evidence="1">Helix-hairpin-helix DNA-binding motif class 1 domain-containing protein</fullName>
    </recommendedName>
</protein>
<feature type="domain" description="Helix-hairpin-helix DNA-binding motif class 1" evidence="1">
    <location>
        <begin position="126"/>
        <end position="145"/>
    </location>
</feature>
<dbReference type="NCBIfam" id="TIGR00426">
    <property type="entry name" value="competence protein ComEA helix-hairpin-helix repeat region"/>
    <property type="match status" value="1"/>
</dbReference>
<dbReference type="Gene3D" id="1.10.150.320">
    <property type="entry name" value="Photosystem II 12 kDa extrinsic protein"/>
    <property type="match status" value="1"/>
</dbReference>
<dbReference type="PANTHER" id="PTHR21180:SF32">
    <property type="entry name" value="ENDONUCLEASE_EXONUCLEASE_PHOSPHATASE FAMILY DOMAIN-CONTAINING PROTEIN 1"/>
    <property type="match status" value="1"/>
</dbReference>
<comment type="caution">
    <text evidence="2">The sequence shown here is derived from an EMBL/GenBank/DDBJ whole genome shotgun (WGS) entry which is preliminary data.</text>
</comment>
<dbReference type="Proteomes" id="UP000177481">
    <property type="component" value="Unassembled WGS sequence"/>
</dbReference>
<dbReference type="GO" id="GO:0015628">
    <property type="term" value="P:protein secretion by the type II secretion system"/>
    <property type="evidence" value="ECO:0007669"/>
    <property type="project" value="TreeGrafter"/>
</dbReference>